<name>A0A6J1CTJ8_MOMCH</name>
<dbReference type="GO" id="GO:0006952">
    <property type="term" value="P:defense response"/>
    <property type="evidence" value="ECO:0007669"/>
    <property type="project" value="UniProtKB-KW"/>
</dbReference>
<dbReference type="GeneID" id="111014632"/>
<dbReference type="Pfam" id="PF00931">
    <property type="entry name" value="NB-ARC"/>
    <property type="match status" value="1"/>
</dbReference>
<evidence type="ECO:0000259" key="8">
    <source>
        <dbReference type="Pfam" id="PF23559"/>
    </source>
</evidence>
<evidence type="ECO:0000256" key="1">
    <source>
        <dbReference type="ARBA" id="ARBA00022614"/>
    </source>
</evidence>
<dbReference type="InterPro" id="IPR058922">
    <property type="entry name" value="WHD_DRP"/>
</dbReference>
<feature type="domain" description="NB-ARC" evidence="6">
    <location>
        <begin position="177"/>
        <end position="360"/>
    </location>
</feature>
<evidence type="ECO:0000259" key="6">
    <source>
        <dbReference type="Pfam" id="PF00931"/>
    </source>
</evidence>
<evidence type="ECO:0000256" key="4">
    <source>
        <dbReference type="ARBA" id="ARBA00022821"/>
    </source>
</evidence>
<dbReference type="KEGG" id="mcha:111014632"/>
<evidence type="ECO:0000313" key="10">
    <source>
        <dbReference type="Proteomes" id="UP000504603"/>
    </source>
</evidence>
<dbReference type="Gene3D" id="1.20.5.4130">
    <property type="match status" value="1"/>
</dbReference>
<keyword evidence="4" id="KW-0611">Plant defense</keyword>
<dbReference type="InterPro" id="IPR036388">
    <property type="entry name" value="WH-like_DNA-bd_sf"/>
</dbReference>
<dbReference type="GO" id="GO:0051707">
    <property type="term" value="P:response to other organism"/>
    <property type="evidence" value="ECO:0007669"/>
    <property type="project" value="UniProtKB-ARBA"/>
</dbReference>
<keyword evidence="3" id="KW-0547">Nucleotide-binding</keyword>
<dbReference type="InterPro" id="IPR002182">
    <property type="entry name" value="NB-ARC"/>
</dbReference>
<proteinExistence type="predicted"/>
<evidence type="ECO:0000256" key="5">
    <source>
        <dbReference type="ARBA" id="ARBA00022840"/>
    </source>
</evidence>
<reference evidence="11" key="1">
    <citation type="submission" date="2025-08" db="UniProtKB">
        <authorList>
            <consortium name="RefSeq"/>
        </authorList>
    </citation>
    <scope>IDENTIFICATION</scope>
    <source>
        <strain evidence="11">OHB3-1</strain>
    </source>
</reference>
<dbReference type="PRINTS" id="PR00364">
    <property type="entry name" value="DISEASERSIST"/>
</dbReference>
<feature type="domain" description="R13L1/DRL21-like LRR repeat region" evidence="9">
    <location>
        <begin position="682"/>
        <end position="806"/>
    </location>
</feature>
<dbReference type="InterPro" id="IPR041118">
    <property type="entry name" value="Rx_N"/>
</dbReference>
<feature type="domain" description="Disease resistance protein winged helix" evidence="8">
    <location>
        <begin position="447"/>
        <end position="519"/>
    </location>
</feature>
<dbReference type="AlphaFoldDB" id="A0A6J1CTJ8"/>
<dbReference type="SUPFAM" id="SSF52540">
    <property type="entry name" value="P-loop containing nucleoside triphosphate hydrolases"/>
    <property type="match status" value="1"/>
</dbReference>
<dbReference type="Gene3D" id="3.40.50.300">
    <property type="entry name" value="P-loop containing nucleotide triphosphate hydrolases"/>
    <property type="match status" value="1"/>
</dbReference>
<protein>
    <submittedName>
        <fullName evidence="11">LOW QUALITY PROTEIN: putative disease resistance protein RGA3</fullName>
    </submittedName>
</protein>
<dbReference type="RefSeq" id="XP_022145115.1">
    <property type="nucleotide sequence ID" value="XM_022289423.1"/>
</dbReference>
<keyword evidence="5" id="KW-0067">ATP-binding</keyword>
<evidence type="ECO:0000259" key="7">
    <source>
        <dbReference type="Pfam" id="PF18052"/>
    </source>
</evidence>
<dbReference type="Pfam" id="PF25019">
    <property type="entry name" value="LRR_R13L1-DRL21"/>
    <property type="match status" value="1"/>
</dbReference>
<dbReference type="Gene3D" id="1.10.10.10">
    <property type="entry name" value="Winged helix-like DNA-binding domain superfamily/Winged helix DNA-binding domain"/>
    <property type="match status" value="1"/>
</dbReference>
<accession>A0A6J1CTJ8</accession>
<keyword evidence="2" id="KW-0677">Repeat</keyword>
<dbReference type="InterPro" id="IPR027417">
    <property type="entry name" value="P-loop_NTPase"/>
</dbReference>
<evidence type="ECO:0000259" key="9">
    <source>
        <dbReference type="Pfam" id="PF25019"/>
    </source>
</evidence>
<keyword evidence="10" id="KW-1185">Reference proteome</keyword>
<dbReference type="GO" id="GO:0005524">
    <property type="term" value="F:ATP binding"/>
    <property type="evidence" value="ECO:0007669"/>
    <property type="project" value="UniProtKB-KW"/>
</dbReference>
<dbReference type="Pfam" id="PF18052">
    <property type="entry name" value="Rx_N"/>
    <property type="match status" value="1"/>
</dbReference>
<dbReference type="PANTHER" id="PTHR36766">
    <property type="entry name" value="PLANT BROAD-SPECTRUM MILDEW RESISTANCE PROTEIN RPW8"/>
    <property type="match status" value="1"/>
</dbReference>
<keyword evidence="1" id="KW-0433">Leucine-rich repeat</keyword>
<evidence type="ECO:0000256" key="2">
    <source>
        <dbReference type="ARBA" id="ARBA00022737"/>
    </source>
</evidence>
<dbReference type="PANTHER" id="PTHR36766:SF70">
    <property type="entry name" value="DISEASE RESISTANCE PROTEIN RGA4"/>
    <property type="match status" value="1"/>
</dbReference>
<dbReference type="Pfam" id="PF23559">
    <property type="entry name" value="WHD_DRP"/>
    <property type="match status" value="1"/>
</dbReference>
<dbReference type="GO" id="GO:0043531">
    <property type="term" value="F:ADP binding"/>
    <property type="evidence" value="ECO:0007669"/>
    <property type="project" value="InterPro"/>
</dbReference>
<organism evidence="10 11">
    <name type="scientific">Momordica charantia</name>
    <name type="common">Bitter gourd</name>
    <name type="synonym">Balsam pear</name>
    <dbReference type="NCBI Taxonomy" id="3673"/>
    <lineage>
        <taxon>Eukaryota</taxon>
        <taxon>Viridiplantae</taxon>
        <taxon>Streptophyta</taxon>
        <taxon>Embryophyta</taxon>
        <taxon>Tracheophyta</taxon>
        <taxon>Spermatophyta</taxon>
        <taxon>Magnoliopsida</taxon>
        <taxon>eudicotyledons</taxon>
        <taxon>Gunneridae</taxon>
        <taxon>Pentapetalae</taxon>
        <taxon>rosids</taxon>
        <taxon>fabids</taxon>
        <taxon>Cucurbitales</taxon>
        <taxon>Cucurbitaceae</taxon>
        <taxon>Momordiceae</taxon>
        <taxon>Momordica</taxon>
    </lineage>
</organism>
<dbReference type="FunFam" id="1.10.10.10:FF:000322">
    <property type="entry name" value="Probable disease resistance protein At1g63360"/>
    <property type="match status" value="1"/>
</dbReference>
<dbReference type="Proteomes" id="UP000504603">
    <property type="component" value="Unplaced"/>
</dbReference>
<evidence type="ECO:0000256" key="3">
    <source>
        <dbReference type="ARBA" id="ARBA00022741"/>
    </source>
</evidence>
<dbReference type="InterPro" id="IPR032675">
    <property type="entry name" value="LRR_dom_sf"/>
</dbReference>
<feature type="domain" description="Disease resistance N-terminal" evidence="7">
    <location>
        <begin position="10"/>
        <end position="97"/>
    </location>
</feature>
<dbReference type="InterPro" id="IPR056789">
    <property type="entry name" value="LRR_R13L1-DRL21"/>
</dbReference>
<dbReference type="FunFam" id="3.40.50.300:FF:001091">
    <property type="entry name" value="Probable disease resistance protein At1g61300"/>
    <property type="match status" value="1"/>
</dbReference>
<dbReference type="SUPFAM" id="SSF52058">
    <property type="entry name" value="L domain-like"/>
    <property type="match status" value="2"/>
</dbReference>
<evidence type="ECO:0000313" key="11">
    <source>
        <dbReference type="RefSeq" id="XP_022145115.1"/>
    </source>
</evidence>
<gene>
    <name evidence="11" type="primary">LOC111014632</name>
</gene>
<dbReference type="Gene3D" id="3.80.10.10">
    <property type="entry name" value="Ribonuclease Inhibitor"/>
    <property type="match status" value="2"/>
</dbReference>
<dbReference type="OrthoDB" id="5279713at2759"/>
<sequence>MAEFLWTFGVQEVLKKTVKFAAEQIGLAWGFNEELIKLRDSLLMVEAIVHDVDRIKSQYPGVKPWLEKLQDIVFEADVLLEDLAYEHLRRNVETSKKAMVSSFASSSKNPLVFRLKMANKTKAIAKKLHDHYCLGSVVGLVAITSKQTETESEPSDHLSQMLETDSFLDDIGVIGRETEVSEIVNELIELSNREEAMSVLPIVGMGGLGKTFLAKAIMNHEKIMENFDTTIWVSVSEPFVVKKILKVILETLDANFSGVDSKEVLLKELQKLLHDKKYILVLDDVWNENPNLWNELKTCLLKITPKFGCAVVVTTRMCSCSDYKDDEVAEIMETCGRHHLKKLSNDHCRSLFKKCAFGNELLIFPQLDVIWEELAKKFGGIPLVVKVFGGMVKLDKNNNHKGLKSTLENLMRIPLPDEKMVLSTIKLSVDRLPSSSLKQCFTYCSNFPRDFYFKKEELIQMWIAQRFIPLPEESHVTMENIGDKYFNMLLSRSLFQDVIKDDRGRVIGCKMHDLVHDVACSISNYQEFKWDDLKDKKPQSDKVLEIDHGTRKLRVLTIDCHYKFAYNIKSFIYLRVLIASSYYMTKVPDSIAKLKHLRYFDISETSICELPESISLLYNLQTLKLGKVKDLPKELGKLTSLRHLEFSFHSYNPFQFPPNFGQLIQLQTLTRFIVGFDKGHKIEELGPLKNLKGKISLLHLERVESKKEAMAANLVEKDNISDLYFEWNWGEEREAGKNYNDDLDVLEGLQPHKNLQTLGIRKFPGKIMPNAIFIENLVEIYLHGCKRCETLPMLGQLSKLEVLEICGLISITSIGDEFYGDYRTTCFFPKLRTFEIQEMDTLRHWEEIGGGNGISKSNNFTSFPVLESLCILCCPEMKNTPNIIQASPKLRSLVIWECGELTNLPKGIEFCSSLENMCIYRCGNVKFPLNDLQNMHRLCFLGMSEFSELPKGLATIPNLKILSVHKELQSYDWSPVVQLDSLQHLFFDLDTQLGWQVEQFLIWSSTTTWNSDTNGSTVRTRKFAALLFKETVFRYLMPVSNLATLKSLPVCECSQIQLDHRGHFERVKVSHLPCSNCSTPLLHIS</sequence>